<evidence type="ECO:0000259" key="9">
    <source>
        <dbReference type="PROSITE" id="PS50893"/>
    </source>
</evidence>
<dbReference type="SMART" id="SM00382">
    <property type="entry name" value="AAA"/>
    <property type="match status" value="1"/>
</dbReference>
<dbReference type="PROSITE" id="PS00211">
    <property type="entry name" value="ABC_TRANSPORTER_1"/>
    <property type="match status" value="1"/>
</dbReference>
<dbReference type="InterPro" id="IPR003439">
    <property type="entry name" value="ABC_transporter-like_ATP-bd"/>
</dbReference>
<keyword evidence="11" id="KW-1185">Reference proteome</keyword>
<dbReference type="InterPro" id="IPR050086">
    <property type="entry name" value="MetN_ABC_transporter-like"/>
</dbReference>
<dbReference type="RefSeq" id="WP_376983002.1">
    <property type="nucleotide sequence ID" value="NZ_JBHLSV010000034.1"/>
</dbReference>
<evidence type="ECO:0000256" key="4">
    <source>
        <dbReference type="ARBA" id="ARBA00022475"/>
    </source>
</evidence>
<evidence type="ECO:0000256" key="1">
    <source>
        <dbReference type="ARBA" id="ARBA00004202"/>
    </source>
</evidence>
<dbReference type="GO" id="GO:0005524">
    <property type="term" value="F:ATP binding"/>
    <property type="evidence" value="ECO:0007669"/>
    <property type="project" value="UniProtKB-KW"/>
</dbReference>
<evidence type="ECO:0000256" key="7">
    <source>
        <dbReference type="ARBA" id="ARBA00022970"/>
    </source>
</evidence>
<comment type="caution">
    <text evidence="10">The sequence shown here is derived from an EMBL/GenBank/DDBJ whole genome shotgun (WGS) entry which is preliminary data.</text>
</comment>
<comment type="subcellular location">
    <subcellularLocation>
        <location evidence="1">Cell membrane</location>
        <topology evidence="1">Peripheral membrane protein</topology>
    </subcellularLocation>
</comment>
<dbReference type="InterPro" id="IPR017871">
    <property type="entry name" value="ABC_transporter-like_CS"/>
</dbReference>
<sequence length="262" mass="28151">MSAPADRDPAGARPLGAPLRLIGLRKTFGSLVALDDVDLEVPRGRTTVLLGPSGSGKSTLLRCLNLLESPDAGQIDLGDGPVEVGGILPRRTVREIRSRSTMVFQQFNLFPHLTALGNVTLAPVESRGMSRADAEALGRDVLAKVGLAEKADAYPDRLSGGQQQRVAIARALAMDPDFLLFDEPTSALDPELAAEVVSVLADLAAEHRTLVVVTHSLAFARRVADQVVFLEDGKVLQDGPPEEFFESEDPRLRRFREVVGSV</sequence>
<keyword evidence="5" id="KW-0547">Nucleotide-binding</keyword>
<reference evidence="10 11" key="1">
    <citation type="submission" date="2024-09" db="EMBL/GenBank/DDBJ databases">
        <authorList>
            <person name="Sun Q."/>
            <person name="Mori K."/>
        </authorList>
    </citation>
    <scope>NUCLEOTIDE SEQUENCE [LARGE SCALE GENOMIC DNA]</scope>
    <source>
        <strain evidence="10 11">CICC 10874</strain>
    </source>
</reference>
<dbReference type="CDD" id="cd03262">
    <property type="entry name" value="ABC_HisP_GlnQ"/>
    <property type="match status" value="1"/>
</dbReference>
<evidence type="ECO:0000256" key="2">
    <source>
        <dbReference type="ARBA" id="ARBA00005417"/>
    </source>
</evidence>
<keyword evidence="3" id="KW-0813">Transport</keyword>
<evidence type="ECO:0000313" key="10">
    <source>
        <dbReference type="EMBL" id="MFC0675960.1"/>
    </source>
</evidence>
<dbReference type="SUPFAM" id="SSF52540">
    <property type="entry name" value="P-loop containing nucleoside triphosphate hydrolases"/>
    <property type="match status" value="1"/>
</dbReference>
<evidence type="ECO:0000256" key="8">
    <source>
        <dbReference type="ARBA" id="ARBA00023136"/>
    </source>
</evidence>
<dbReference type="InterPro" id="IPR030679">
    <property type="entry name" value="ABC_ATPase_HisP-typ"/>
</dbReference>
<dbReference type="PROSITE" id="PS50893">
    <property type="entry name" value="ABC_TRANSPORTER_2"/>
    <property type="match status" value="1"/>
</dbReference>
<keyword evidence="6 10" id="KW-0067">ATP-binding</keyword>
<organism evidence="10 11">
    <name type="scientific">Brachybacterium hainanense</name>
    <dbReference type="NCBI Taxonomy" id="1541174"/>
    <lineage>
        <taxon>Bacteria</taxon>
        <taxon>Bacillati</taxon>
        <taxon>Actinomycetota</taxon>
        <taxon>Actinomycetes</taxon>
        <taxon>Micrococcales</taxon>
        <taxon>Dermabacteraceae</taxon>
        <taxon>Brachybacterium</taxon>
    </lineage>
</organism>
<keyword evidence="7" id="KW-0029">Amino-acid transport</keyword>
<proteinExistence type="inferred from homology"/>
<comment type="similarity">
    <text evidence="2">Belongs to the ABC transporter superfamily.</text>
</comment>
<dbReference type="InterPro" id="IPR003593">
    <property type="entry name" value="AAA+_ATPase"/>
</dbReference>
<dbReference type="Pfam" id="PF00005">
    <property type="entry name" value="ABC_tran"/>
    <property type="match status" value="1"/>
</dbReference>
<evidence type="ECO:0000256" key="3">
    <source>
        <dbReference type="ARBA" id="ARBA00022448"/>
    </source>
</evidence>
<evidence type="ECO:0000256" key="6">
    <source>
        <dbReference type="ARBA" id="ARBA00022840"/>
    </source>
</evidence>
<dbReference type="EMBL" id="JBHLSV010000034">
    <property type="protein sequence ID" value="MFC0675960.1"/>
    <property type="molecule type" value="Genomic_DNA"/>
</dbReference>
<dbReference type="PIRSF" id="PIRSF039085">
    <property type="entry name" value="ABC_ATPase_HisP"/>
    <property type="match status" value="1"/>
</dbReference>
<feature type="domain" description="ABC transporter" evidence="9">
    <location>
        <begin position="19"/>
        <end position="257"/>
    </location>
</feature>
<accession>A0ABV6RG24</accession>
<name>A0ABV6RG24_9MICO</name>
<dbReference type="PANTHER" id="PTHR43166">
    <property type="entry name" value="AMINO ACID IMPORT ATP-BINDING PROTEIN"/>
    <property type="match status" value="1"/>
</dbReference>
<dbReference type="InterPro" id="IPR027417">
    <property type="entry name" value="P-loop_NTPase"/>
</dbReference>
<evidence type="ECO:0000256" key="5">
    <source>
        <dbReference type="ARBA" id="ARBA00022741"/>
    </source>
</evidence>
<dbReference type="Gene3D" id="3.40.50.300">
    <property type="entry name" value="P-loop containing nucleotide triphosphate hydrolases"/>
    <property type="match status" value="1"/>
</dbReference>
<gene>
    <name evidence="10" type="ORF">ACFFF6_18580</name>
</gene>
<protein>
    <submittedName>
        <fullName evidence="10">Amino acid ABC transporter ATP-binding protein</fullName>
    </submittedName>
</protein>
<keyword evidence="8" id="KW-0472">Membrane</keyword>
<dbReference type="PANTHER" id="PTHR43166:SF9">
    <property type="entry name" value="GLUTAMATE_ASPARTATE IMPORT ATP-BINDING PROTEIN GLTL"/>
    <property type="match status" value="1"/>
</dbReference>
<evidence type="ECO:0000313" key="11">
    <source>
        <dbReference type="Proteomes" id="UP001589793"/>
    </source>
</evidence>
<dbReference type="Proteomes" id="UP001589793">
    <property type="component" value="Unassembled WGS sequence"/>
</dbReference>
<keyword evidence="4" id="KW-1003">Cell membrane</keyword>